<evidence type="ECO:0008006" key="3">
    <source>
        <dbReference type="Google" id="ProtNLM"/>
    </source>
</evidence>
<dbReference type="InterPro" id="IPR035093">
    <property type="entry name" value="RelE/ParE_toxin_dom_sf"/>
</dbReference>
<dbReference type="Proteomes" id="UP000377803">
    <property type="component" value="Chromosome"/>
</dbReference>
<keyword evidence="2" id="KW-1185">Reference proteome</keyword>
<gene>
    <name evidence="1" type="ORF">LC1Nh_1065</name>
</gene>
<name>A0A5Q0UH36_9ARCH</name>
<protein>
    <recommendedName>
        <fullName evidence="3">Type II toxin-antitoxin system RelE/ParE family toxin</fullName>
    </recommendedName>
</protein>
<dbReference type="AlphaFoldDB" id="A0A5Q0UH36"/>
<sequence>MEVKIKERALEDVEGFKESHRAWVIDKIMELETEGTNHRNADLIRVNGRQVFKYVMKKGSKGGKDYRAIFDIENNRIEVKAIFHRDKGYDKQMISDRLN</sequence>
<organism evidence="1 2">
    <name type="scientific">Candidatus Nanohalobium constans</name>
    <dbReference type="NCBI Taxonomy" id="2565781"/>
    <lineage>
        <taxon>Archaea</taxon>
        <taxon>Candidatus Nanohalarchaeota</taxon>
        <taxon>Candidatus Nanohalobia</taxon>
        <taxon>Candidatus Nanohalobiales</taxon>
        <taxon>Candidatus Nanohalobiaceae</taxon>
        <taxon>Candidatus Nanohalobium</taxon>
    </lineage>
</organism>
<reference evidence="2" key="1">
    <citation type="submission" date="2019-05" db="EMBL/GenBank/DDBJ databases">
        <title>Candidatus Nanohalobium constans, a novel model system to study the DPANN nano-sized archaea: genomic and physiological characterization of a nanoarchaeon co-cultured with its chitinotrophic host.</title>
        <authorList>
            <person name="La Cono V."/>
            <person name="Arcadi E."/>
            <person name="Crisafi F."/>
            <person name="Denaro R."/>
            <person name="La Spada G."/>
            <person name="Messina E."/>
            <person name="Smedile F."/>
            <person name="Toshchakov S.V."/>
            <person name="Shevchenko M.A."/>
            <person name="Golyshin P.N."/>
            <person name="Golyshina O.V."/>
            <person name="Ferrer M."/>
            <person name="Rohde M."/>
            <person name="Mushegian A."/>
            <person name="Sorokin D.Y."/>
            <person name="Giuliano L."/>
            <person name="Yakimov M.M."/>
        </authorList>
    </citation>
    <scope>NUCLEOTIDE SEQUENCE [LARGE SCALE GENOMIC DNA]</scope>
    <source>
        <strain evidence="2">LC1Nh</strain>
    </source>
</reference>
<dbReference type="RefSeq" id="WP_153550684.1">
    <property type="nucleotide sequence ID" value="NZ_CP040089.1"/>
</dbReference>
<evidence type="ECO:0000313" key="2">
    <source>
        <dbReference type="Proteomes" id="UP000377803"/>
    </source>
</evidence>
<proteinExistence type="predicted"/>
<dbReference type="SUPFAM" id="SSF143011">
    <property type="entry name" value="RelE-like"/>
    <property type="match status" value="1"/>
</dbReference>
<dbReference type="Gene3D" id="3.30.2310.20">
    <property type="entry name" value="RelE-like"/>
    <property type="match status" value="1"/>
</dbReference>
<accession>A0A5Q0UH36</accession>
<dbReference type="KEGG" id="ncon:LC1Nh_1065"/>
<dbReference type="OrthoDB" id="385305at2157"/>
<evidence type="ECO:0000313" key="1">
    <source>
        <dbReference type="EMBL" id="QGA80937.1"/>
    </source>
</evidence>
<dbReference type="GeneID" id="42365462"/>
<dbReference type="EMBL" id="CP040089">
    <property type="protein sequence ID" value="QGA80937.1"/>
    <property type="molecule type" value="Genomic_DNA"/>
</dbReference>